<organism evidence="1 2">
    <name type="scientific">Novipirellula herctigrandis</name>
    <dbReference type="NCBI Taxonomy" id="2527986"/>
    <lineage>
        <taxon>Bacteria</taxon>
        <taxon>Pseudomonadati</taxon>
        <taxon>Planctomycetota</taxon>
        <taxon>Planctomycetia</taxon>
        <taxon>Pirellulales</taxon>
        <taxon>Pirellulaceae</taxon>
        <taxon>Novipirellula</taxon>
    </lineage>
</organism>
<gene>
    <name evidence="1" type="ORF">CA13_07740</name>
</gene>
<dbReference type="PROSITE" id="PS51257">
    <property type="entry name" value="PROKAR_LIPOPROTEIN"/>
    <property type="match status" value="1"/>
</dbReference>
<dbReference type="EMBL" id="SJPJ01000001">
    <property type="protein sequence ID" value="TWT79374.1"/>
    <property type="molecule type" value="Genomic_DNA"/>
</dbReference>
<comment type="caution">
    <text evidence="1">The sequence shown here is derived from an EMBL/GenBank/DDBJ whole genome shotgun (WGS) entry which is preliminary data.</text>
</comment>
<accession>A0A5C5YWG4</accession>
<proteinExistence type="predicted"/>
<dbReference type="RefSeq" id="WP_146394607.1">
    <property type="nucleotide sequence ID" value="NZ_SJPJ01000001.1"/>
</dbReference>
<dbReference type="AlphaFoldDB" id="A0A5C5YWG4"/>
<dbReference type="OrthoDB" id="291485at2"/>
<evidence type="ECO:0000313" key="2">
    <source>
        <dbReference type="Proteomes" id="UP000315010"/>
    </source>
</evidence>
<protein>
    <submittedName>
        <fullName evidence="1">Uncharacterized protein</fullName>
    </submittedName>
</protein>
<keyword evidence="2" id="KW-1185">Reference proteome</keyword>
<name>A0A5C5YWG4_9BACT</name>
<sequence length="176" mass="17224">MNRWLMIGSLVGLMLTSTGCLHHNLRGGGGCSSNQCDSGSCGGKGILGKLCSSNDCGDCQSCGPCGDQSCGGCGNGGGCGIAGCQGGCGNGGGCGIAGCQGGCGRSGCVAGALGWQQGGHDYSSHLNPGLLGHGAGARLQSQPFNAGPPTGQVGYPYYTHHGPRDFLMANPPTIGR</sequence>
<reference evidence="1 2" key="1">
    <citation type="submission" date="2019-02" db="EMBL/GenBank/DDBJ databases">
        <title>Deep-cultivation of Planctomycetes and their phenomic and genomic characterization uncovers novel biology.</title>
        <authorList>
            <person name="Wiegand S."/>
            <person name="Jogler M."/>
            <person name="Boedeker C."/>
            <person name="Pinto D."/>
            <person name="Vollmers J."/>
            <person name="Rivas-Marin E."/>
            <person name="Kohn T."/>
            <person name="Peeters S.H."/>
            <person name="Heuer A."/>
            <person name="Rast P."/>
            <person name="Oberbeckmann S."/>
            <person name="Bunk B."/>
            <person name="Jeske O."/>
            <person name="Meyerdierks A."/>
            <person name="Storesund J.E."/>
            <person name="Kallscheuer N."/>
            <person name="Luecker S."/>
            <person name="Lage O.M."/>
            <person name="Pohl T."/>
            <person name="Merkel B.J."/>
            <person name="Hornburger P."/>
            <person name="Mueller R.-W."/>
            <person name="Bruemmer F."/>
            <person name="Labrenz M."/>
            <person name="Spormann A.M."/>
            <person name="Op Den Camp H."/>
            <person name="Overmann J."/>
            <person name="Amann R."/>
            <person name="Jetten M.S.M."/>
            <person name="Mascher T."/>
            <person name="Medema M.H."/>
            <person name="Devos D.P."/>
            <person name="Kaster A.-K."/>
            <person name="Ovreas L."/>
            <person name="Rohde M."/>
            <person name="Galperin M.Y."/>
            <person name="Jogler C."/>
        </authorList>
    </citation>
    <scope>NUCLEOTIDE SEQUENCE [LARGE SCALE GENOMIC DNA]</scope>
    <source>
        <strain evidence="1 2">CA13</strain>
    </source>
</reference>
<evidence type="ECO:0000313" key="1">
    <source>
        <dbReference type="EMBL" id="TWT79374.1"/>
    </source>
</evidence>
<dbReference type="Proteomes" id="UP000315010">
    <property type="component" value="Unassembled WGS sequence"/>
</dbReference>